<sequence length="291" mass="32616">MNAYTTIQLKTSTREWSRYRYPRDLFRFAALLATLLGLMFAIDFLGIDLARLLTLFGRVGEVLSERYFPPDVDYVLQGDYLASVVETVQMAYLGALIGMLVAAPLAWFASWNITLSRRVLYPLARLFIMASRSVHEMIWTILFVTVLGFGMLPGVCALVMFCIGFAGKLFAEEIEVIDMGPVEAMRSAGASPLQTFCYAVWPQIQTAWTGIAIYTWDVAFRAATVVGFFGAGGMGWYLKRNVQQLETERVAAILLSIVVLVVISELISAWARHRLNRKRVVNRIETEAEAA</sequence>
<name>A0A2P8F266_9GAMM</name>
<feature type="transmembrane region" description="Helical" evidence="7">
    <location>
        <begin position="250"/>
        <end position="271"/>
    </location>
</feature>
<dbReference type="GO" id="GO:0005886">
    <property type="term" value="C:plasma membrane"/>
    <property type="evidence" value="ECO:0007669"/>
    <property type="project" value="UniProtKB-SubCell"/>
</dbReference>
<dbReference type="Proteomes" id="UP000242133">
    <property type="component" value="Unassembled WGS sequence"/>
</dbReference>
<evidence type="ECO:0000256" key="3">
    <source>
        <dbReference type="ARBA" id="ARBA00022475"/>
    </source>
</evidence>
<feature type="transmembrane region" description="Helical" evidence="7">
    <location>
        <begin position="90"/>
        <end position="116"/>
    </location>
</feature>
<evidence type="ECO:0000256" key="4">
    <source>
        <dbReference type="ARBA" id="ARBA00022692"/>
    </source>
</evidence>
<evidence type="ECO:0000256" key="5">
    <source>
        <dbReference type="ARBA" id="ARBA00022989"/>
    </source>
</evidence>
<dbReference type="PANTHER" id="PTHR30043:SF1">
    <property type="entry name" value="ABC TRANSPORT SYSTEM PERMEASE PROTEIN P69"/>
    <property type="match status" value="1"/>
</dbReference>
<accession>A0A2P8F266</accession>
<dbReference type="NCBIfam" id="TIGR01097">
    <property type="entry name" value="PhnE"/>
    <property type="match status" value="1"/>
</dbReference>
<dbReference type="PROSITE" id="PS50928">
    <property type="entry name" value="ABC_TM1"/>
    <property type="match status" value="1"/>
</dbReference>
<feature type="transmembrane region" description="Helical" evidence="7">
    <location>
        <begin position="25"/>
        <end position="47"/>
    </location>
</feature>
<dbReference type="PANTHER" id="PTHR30043">
    <property type="entry name" value="PHOSPHONATES TRANSPORT SYSTEM PERMEASE PROTEIN"/>
    <property type="match status" value="1"/>
</dbReference>
<dbReference type="AlphaFoldDB" id="A0A2P8F266"/>
<evidence type="ECO:0000256" key="1">
    <source>
        <dbReference type="ARBA" id="ARBA00004651"/>
    </source>
</evidence>
<dbReference type="InterPro" id="IPR035906">
    <property type="entry name" value="MetI-like_sf"/>
</dbReference>
<evidence type="ECO:0000313" key="10">
    <source>
        <dbReference type="Proteomes" id="UP000242133"/>
    </source>
</evidence>
<feature type="transmembrane region" description="Helical" evidence="7">
    <location>
        <begin position="137"/>
        <end position="166"/>
    </location>
</feature>
<dbReference type="InterPro" id="IPR005769">
    <property type="entry name" value="PhnE/PtxC"/>
</dbReference>
<dbReference type="GO" id="GO:0015416">
    <property type="term" value="F:ABC-type phosphonate transporter activity"/>
    <property type="evidence" value="ECO:0007669"/>
    <property type="project" value="InterPro"/>
</dbReference>
<feature type="domain" description="ABC transmembrane type-1" evidence="8">
    <location>
        <begin position="84"/>
        <end position="268"/>
    </location>
</feature>
<dbReference type="RefSeq" id="WP_106590628.1">
    <property type="nucleotide sequence ID" value="NZ_PYGI01000003.1"/>
</dbReference>
<gene>
    <name evidence="9" type="ORF">CLV44_10385</name>
</gene>
<evidence type="ECO:0000256" key="2">
    <source>
        <dbReference type="ARBA" id="ARBA00022448"/>
    </source>
</evidence>
<evidence type="ECO:0000313" key="9">
    <source>
        <dbReference type="EMBL" id="PSL15804.1"/>
    </source>
</evidence>
<keyword evidence="3" id="KW-1003">Cell membrane</keyword>
<protein>
    <submittedName>
        <fullName evidence="9">Phosphonate transport system permease protein</fullName>
    </submittedName>
</protein>
<proteinExistence type="inferred from homology"/>
<comment type="caution">
    <text evidence="9">The sequence shown here is derived from an EMBL/GenBank/DDBJ whole genome shotgun (WGS) entry which is preliminary data.</text>
</comment>
<keyword evidence="5 7" id="KW-1133">Transmembrane helix</keyword>
<keyword evidence="2 7" id="KW-0813">Transport</keyword>
<keyword evidence="10" id="KW-1185">Reference proteome</keyword>
<dbReference type="Pfam" id="PF00528">
    <property type="entry name" value="BPD_transp_1"/>
    <property type="match status" value="1"/>
</dbReference>
<reference evidence="9 10" key="1">
    <citation type="submission" date="2018-03" db="EMBL/GenBank/DDBJ databases">
        <title>Genomic Encyclopedia of Archaeal and Bacterial Type Strains, Phase II (KMG-II): from individual species to whole genera.</title>
        <authorList>
            <person name="Goeker M."/>
        </authorList>
    </citation>
    <scope>NUCLEOTIDE SEQUENCE [LARGE SCALE GENOMIC DNA]</scope>
    <source>
        <strain evidence="9 10">DSM 17586</strain>
    </source>
</reference>
<dbReference type="InterPro" id="IPR000515">
    <property type="entry name" value="MetI-like"/>
</dbReference>
<dbReference type="EMBL" id="PYGI01000003">
    <property type="protein sequence ID" value="PSL15804.1"/>
    <property type="molecule type" value="Genomic_DNA"/>
</dbReference>
<feature type="transmembrane region" description="Helical" evidence="7">
    <location>
        <begin position="218"/>
        <end position="238"/>
    </location>
</feature>
<comment type="subcellular location">
    <subcellularLocation>
        <location evidence="1 7">Cell membrane</location>
        <topology evidence="1 7">Multi-pass membrane protein</topology>
    </subcellularLocation>
</comment>
<dbReference type="Gene3D" id="1.10.3720.10">
    <property type="entry name" value="MetI-like"/>
    <property type="match status" value="1"/>
</dbReference>
<dbReference type="SUPFAM" id="SSF161098">
    <property type="entry name" value="MetI-like"/>
    <property type="match status" value="1"/>
</dbReference>
<dbReference type="OrthoDB" id="9808005at2"/>
<evidence type="ECO:0000256" key="6">
    <source>
        <dbReference type="ARBA" id="ARBA00023136"/>
    </source>
</evidence>
<comment type="similarity">
    <text evidence="7">Belongs to the binding-protein-dependent transport system permease family.</text>
</comment>
<evidence type="ECO:0000259" key="8">
    <source>
        <dbReference type="PROSITE" id="PS50928"/>
    </source>
</evidence>
<organism evidence="9 10">
    <name type="scientific">Marinobacterium halophilum</name>
    <dbReference type="NCBI Taxonomy" id="267374"/>
    <lineage>
        <taxon>Bacteria</taxon>
        <taxon>Pseudomonadati</taxon>
        <taxon>Pseudomonadota</taxon>
        <taxon>Gammaproteobacteria</taxon>
        <taxon>Oceanospirillales</taxon>
        <taxon>Oceanospirillaceae</taxon>
        <taxon>Marinobacterium</taxon>
    </lineage>
</organism>
<keyword evidence="4 7" id="KW-0812">Transmembrane</keyword>
<evidence type="ECO:0000256" key="7">
    <source>
        <dbReference type="RuleBase" id="RU363032"/>
    </source>
</evidence>
<keyword evidence="6 7" id="KW-0472">Membrane</keyword>
<dbReference type="CDD" id="cd06261">
    <property type="entry name" value="TM_PBP2"/>
    <property type="match status" value="1"/>
</dbReference>